<keyword evidence="2" id="KW-0378">Hydrolase</keyword>
<dbReference type="PANTHER" id="PTHR43393">
    <property type="entry name" value="CYTOKININ RIBOSIDE 5'-MONOPHOSPHATE PHOSPHORIBOHYDROLASE"/>
    <property type="match status" value="1"/>
</dbReference>
<dbReference type="STRING" id="1660073.CSUIS_1391"/>
<dbReference type="GO" id="GO:0005829">
    <property type="term" value="C:cytosol"/>
    <property type="evidence" value="ECO:0007669"/>
    <property type="project" value="TreeGrafter"/>
</dbReference>
<evidence type="ECO:0000313" key="4">
    <source>
        <dbReference type="Proteomes" id="UP000194260"/>
    </source>
</evidence>
<name>A0A1X9SY52_9BACT</name>
<gene>
    <name evidence="3" type="ORF">CSUIS_1391</name>
</gene>
<dbReference type="KEGG" id="camy:CSUIS_1391"/>
<reference evidence="4" key="1">
    <citation type="journal article" date="2017" name="Genome Biol. Evol.">
        <title>Comparative Genomic Analysis Identifies a Campylobacter Clade Deficient in Selenium Metabolism.</title>
        <authorList>
            <person name="Miller W.G."/>
            <person name="Yee E."/>
            <person name="Lopes B.S."/>
            <person name="Chapman M.H."/>
            <person name="Huynh S."/>
            <person name="Bono J.L."/>
            <person name="Parker C.T."/>
            <person name="Strachan N.J.C."/>
            <person name="Forbes K.J."/>
        </authorList>
    </citation>
    <scope>NUCLEOTIDE SEQUENCE [LARGE SCALE GENOMIC DNA]</scope>
    <source>
        <strain evidence="4">RM6137</strain>
    </source>
</reference>
<proteinExistence type="inferred from homology"/>
<dbReference type="NCBIfam" id="TIGR00730">
    <property type="entry name" value="Rossman fold protein, TIGR00730 family"/>
    <property type="match status" value="1"/>
</dbReference>
<accession>A0A1X9SY52</accession>
<comment type="catalytic activity">
    <reaction evidence="1">
        <text>AMP + H2O = D-ribose 5-phosphate + adenine</text>
        <dbReference type="Rhea" id="RHEA:20129"/>
        <dbReference type="ChEBI" id="CHEBI:15377"/>
        <dbReference type="ChEBI" id="CHEBI:16708"/>
        <dbReference type="ChEBI" id="CHEBI:78346"/>
        <dbReference type="ChEBI" id="CHEBI:456215"/>
        <dbReference type="EC" id="3.2.2.4"/>
    </reaction>
</comment>
<keyword evidence="2" id="KW-0203">Cytokinin biosynthesis</keyword>
<evidence type="ECO:0000256" key="2">
    <source>
        <dbReference type="RuleBase" id="RU363015"/>
    </source>
</evidence>
<dbReference type="SUPFAM" id="SSF102405">
    <property type="entry name" value="MCP/YpsA-like"/>
    <property type="match status" value="1"/>
</dbReference>
<dbReference type="InterPro" id="IPR031100">
    <property type="entry name" value="LOG_fam"/>
</dbReference>
<dbReference type="AlphaFoldDB" id="A0A1X9SY52"/>
<dbReference type="RefSeq" id="WP_086298213.1">
    <property type="nucleotide sequence ID" value="NZ_CP018789.1"/>
</dbReference>
<dbReference type="Proteomes" id="UP000194260">
    <property type="component" value="Chromosome"/>
</dbReference>
<sequence length="174" mass="19278">MKYITIFGSSRISSDSDYYKKSYEIATTLSKAGYGIITGGGGGIMEAANKGAFEAKGESIGINVILPNEQRLNPYCTKSLTLTSLSERKNALIKDSFAFIVLPGGFGTLDEVFEVMTLAQARVKRYKIIFVDSQFWSPLFEFFKQLLDGGLIEANSDFYKLLDSIDDILNFLDT</sequence>
<protein>
    <recommendedName>
        <fullName evidence="2">Cytokinin riboside 5'-monophosphate phosphoribohydrolase</fullName>
        <ecNumber evidence="2">3.2.2.n1</ecNumber>
    </recommendedName>
</protein>
<organism evidence="3 4">
    <name type="scientific">Campylobacter porcelli</name>
    <dbReference type="NCBI Taxonomy" id="1660073"/>
    <lineage>
        <taxon>Bacteria</taxon>
        <taxon>Pseudomonadati</taxon>
        <taxon>Campylobacterota</taxon>
        <taxon>Epsilonproteobacteria</taxon>
        <taxon>Campylobacterales</taxon>
        <taxon>Campylobacteraceae</taxon>
        <taxon>Campylobacter</taxon>
    </lineage>
</organism>
<dbReference type="GO" id="GO:0009691">
    <property type="term" value="P:cytokinin biosynthetic process"/>
    <property type="evidence" value="ECO:0007669"/>
    <property type="project" value="UniProtKB-UniRule"/>
</dbReference>
<dbReference type="InterPro" id="IPR005269">
    <property type="entry name" value="LOG"/>
</dbReference>
<comment type="similarity">
    <text evidence="2">Belongs to the LOG family.</text>
</comment>
<dbReference type="InterPro" id="IPR052341">
    <property type="entry name" value="LOG_family_nucleotidases"/>
</dbReference>
<dbReference type="EMBL" id="CP018789">
    <property type="protein sequence ID" value="ARR01180.1"/>
    <property type="molecule type" value="Genomic_DNA"/>
</dbReference>
<dbReference type="GO" id="GO:0008714">
    <property type="term" value="F:AMP nucleosidase activity"/>
    <property type="evidence" value="ECO:0007669"/>
    <property type="project" value="UniProtKB-EC"/>
</dbReference>
<dbReference type="PANTHER" id="PTHR43393:SF3">
    <property type="entry name" value="LYSINE DECARBOXYLASE-LIKE PROTEIN"/>
    <property type="match status" value="1"/>
</dbReference>
<evidence type="ECO:0000313" key="3">
    <source>
        <dbReference type="EMBL" id="ARR01180.1"/>
    </source>
</evidence>
<dbReference type="Gene3D" id="3.40.50.450">
    <property type="match status" value="1"/>
</dbReference>
<dbReference type="Pfam" id="PF03641">
    <property type="entry name" value="Lysine_decarbox"/>
    <property type="match status" value="1"/>
</dbReference>
<dbReference type="EC" id="3.2.2.n1" evidence="2"/>
<evidence type="ECO:0000256" key="1">
    <source>
        <dbReference type="ARBA" id="ARBA00000274"/>
    </source>
</evidence>